<organism evidence="4">
    <name type="scientific">Angiostrongylus costaricensis</name>
    <name type="common">Nematode worm</name>
    <dbReference type="NCBI Taxonomy" id="334426"/>
    <lineage>
        <taxon>Eukaryota</taxon>
        <taxon>Metazoa</taxon>
        <taxon>Ecdysozoa</taxon>
        <taxon>Nematoda</taxon>
        <taxon>Chromadorea</taxon>
        <taxon>Rhabditida</taxon>
        <taxon>Rhabditina</taxon>
        <taxon>Rhabditomorpha</taxon>
        <taxon>Strongyloidea</taxon>
        <taxon>Metastrongylidae</taxon>
        <taxon>Angiostrongylus</taxon>
    </lineage>
</organism>
<sequence>MRQDGFYRKSQPLLTPTGNPISDDSSQDENSQIRGLEEDQAVLGFPGNHNGLTNKSPKMVILPGPEQLVMTGRSSIDYICIYNSLSMMQLTRRQSATSTSSPTLF</sequence>
<reference evidence="2 3" key="2">
    <citation type="submission" date="2018-11" db="EMBL/GenBank/DDBJ databases">
        <authorList>
            <consortium name="Pathogen Informatics"/>
        </authorList>
    </citation>
    <scope>NUCLEOTIDE SEQUENCE [LARGE SCALE GENOMIC DNA]</scope>
    <source>
        <strain evidence="2 3">Costa Rica</strain>
    </source>
</reference>
<keyword evidence="3" id="KW-1185">Reference proteome</keyword>
<dbReference type="OrthoDB" id="5874224at2759"/>
<evidence type="ECO:0000313" key="4">
    <source>
        <dbReference type="WBParaSite" id="ACOC_0000104701-mRNA-1"/>
    </source>
</evidence>
<feature type="compositionally biased region" description="Polar residues" evidence="1">
    <location>
        <begin position="12"/>
        <end position="33"/>
    </location>
</feature>
<gene>
    <name evidence="2" type="ORF">ACOC_LOCUS1048</name>
</gene>
<proteinExistence type="predicted"/>
<dbReference type="AlphaFoldDB" id="A0A0R3PBH8"/>
<accession>A0A0R3PBH8</accession>
<feature type="region of interest" description="Disordered" evidence="1">
    <location>
        <begin position="1"/>
        <end position="33"/>
    </location>
</feature>
<dbReference type="WBParaSite" id="ACOC_0000104701-mRNA-1">
    <property type="protein sequence ID" value="ACOC_0000104701-mRNA-1"/>
    <property type="gene ID" value="ACOC_0000104701"/>
</dbReference>
<evidence type="ECO:0000313" key="3">
    <source>
        <dbReference type="Proteomes" id="UP000267027"/>
    </source>
</evidence>
<reference evidence="4" key="1">
    <citation type="submission" date="2017-02" db="UniProtKB">
        <authorList>
            <consortium name="WormBaseParasite"/>
        </authorList>
    </citation>
    <scope>IDENTIFICATION</scope>
</reference>
<protein>
    <submittedName>
        <fullName evidence="2 4">Uncharacterized protein</fullName>
    </submittedName>
</protein>
<dbReference type="Proteomes" id="UP000267027">
    <property type="component" value="Unassembled WGS sequence"/>
</dbReference>
<dbReference type="EMBL" id="UYYA01000135">
    <property type="protein sequence ID" value="VDM52633.1"/>
    <property type="molecule type" value="Genomic_DNA"/>
</dbReference>
<name>A0A0R3PBH8_ANGCS</name>
<evidence type="ECO:0000313" key="2">
    <source>
        <dbReference type="EMBL" id="VDM52633.1"/>
    </source>
</evidence>
<evidence type="ECO:0000256" key="1">
    <source>
        <dbReference type="SAM" id="MobiDB-lite"/>
    </source>
</evidence>